<evidence type="ECO:0000256" key="2">
    <source>
        <dbReference type="ARBA" id="ARBA00023239"/>
    </source>
</evidence>
<dbReference type="InterPro" id="IPR049054">
    <property type="entry name" value="CN_hydtase_beta-like_N"/>
</dbReference>
<evidence type="ECO:0000256" key="3">
    <source>
        <dbReference type="ARBA" id="ARBA00044877"/>
    </source>
</evidence>
<evidence type="ECO:0000259" key="4">
    <source>
        <dbReference type="Pfam" id="PF02211"/>
    </source>
</evidence>
<organism evidence="6 7">
    <name type="scientific">Nocardia albiluteola</name>
    <dbReference type="NCBI Taxonomy" id="2842303"/>
    <lineage>
        <taxon>Bacteria</taxon>
        <taxon>Bacillati</taxon>
        <taxon>Actinomycetota</taxon>
        <taxon>Actinomycetes</taxon>
        <taxon>Mycobacteriales</taxon>
        <taxon>Nocardiaceae</taxon>
        <taxon>Nocardia</taxon>
    </lineage>
</organism>
<accession>A0ABS6B1Z2</accession>
<feature type="domain" description="Nitrile hydratase beta subunit" evidence="4">
    <location>
        <begin position="181"/>
        <end position="278"/>
    </location>
</feature>
<feature type="domain" description="Nitrile hydratase beta subunit-like N-terminal" evidence="5">
    <location>
        <begin position="42"/>
        <end position="141"/>
    </location>
</feature>
<evidence type="ECO:0000313" key="6">
    <source>
        <dbReference type="EMBL" id="MBU3064326.1"/>
    </source>
</evidence>
<dbReference type="Gene3D" id="1.10.472.20">
    <property type="entry name" value="Nitrile hydratase, beta subunit"/>
    <property type="match status" value="1"/>
</dbReference>
<name>A0ABS6B1Z2_9NOCA</name>
<evidence type="ECO:0000256" key="1">
    <source>
        <dbReference type="ARBA" id="ARBA00013079"/>
    </source>
</evidence>
<dbReference type="Pfam" id="PF21006">
    <property type="entry name" value="NHase_beta_N"/>
    <property type="match status" value="1"/>
</dbReference>
<proteinExistence type="predicted"/>
<dbReference type="Proteomes" id="UP000733379">
    <property type="component" value="Unassembled WGS sequence"/>
</dbReference>
<protein>
    <recommendedName>
        <fullName evidence="1">nitrile hydratase</fullName>
        <ecNumber evidence="1">4.2.1.84</ecNumber>
    </recommendedName>
</protein>
<dbReference type="EC" id="4.2.1.84" evidence="1"/>
<gene>
    <name evidence="6" type="ORF">KO481_22680</name>
</gene>
<dbReference type="Gene3D" id="2.30.30.50">
    <property type="match status" value="1"/>
</dbReference>
<comment type="caution">
    <text evidence="6">The sequence shown here is derived from an EMBL/GenBank/DDBJ whole genome shotgun (WGS) entry which is preliminary data.</text>
</comment>
<reference evidence="6 7" key="1">
    <citation type="submission" date="2021-06" db="EMBL/GenBank/DDBJ databases">
        <title>Actinomycetes sequencing.</title>
        <authorList>
            <person name="Shan Q."/>
        </authorList>
    </citation>
    <scope>NUCLEOTIDE SEQUENCE [LARGE SCALE GENOMIC DNA]</scope>
    <source>
        <strain evidence="6 7">NEAU-G5</strain>
    </source>
</reference>
<dbReference type="RefSeq" id="WP_215919433.1">
    <property type="nucleotide sequence ID" value="NZ_JAHKNI010000007.1"/>
</dbReference>
<dbReference type="InterPro" id="IPR042262">
    <property type="entry name" value="CN_hydtase_beta_C"/>
</dbReference>
<keyword evidence="7" id="KW-1185">Reference proteome</keyword>
<dbReference type="SUPFAM" id="SSF50090">
    <property type="entry name" value="Electron transport accessory proteins"/>
    <property type="match status" value="1"/>
</dbReference>
<evidence type="ECO:0000313" key="7">
    <source>
        <dbReference type="Proteomes" id="UP000733379"/>
    </source>
</evidence>
<dbReference type="Pfam" id="PF02211">
    <property type="entry name" value="NHase_beta_C"/>
    <property type="match status" value="1"/>
</dbReference>
<dbReference type="InterPro" id="IPR008990">
    <property type="entry name" value="Elect_transpt_acc-like_dom_sf"/>
</dbReference>
<sequence>MTITARERADRLDLLGRLRSAFQDLPDAPYELSNDRIEAYLKTSHDVGGMRDAPIEFLEKEGEHWEHSTYVMAEVLGWRGIWLSEERRRLHNVDLGNTMYLGLPYYGRWLLGVARVLIDKHLVSLTELTARYNEVKARVADLAPHELLEPKPRTIADGKDIPRNKHHVHAVGKGDPQVYAGQAPPAEFAVGDAVRVRDGQALFYTRTQEFVRGAVGEIVTLAYEAPAAEDEAFDYEALGSPRPEWFYIVRFKMTELWPDYTGEPTDTLQTELPERWIQAV</sequence>
<evidence type="ECO:0000259" key="5">
    <source>
        <dbReference type="Pfam" id="PF21006"/>
    </source>
</evidence>
<dbReference type="EMBL" id="JAHKNI010000007">
    <property type="protein sequence ID" value="MBU3064326.1"/>
    <property type="molecule type" value="Genomic_DNA"/>
</dbReference>
<comment type="catalytic activity">
    <reaction evidence="3">
        <text>an aliphatic primary amide = an aliphatic nitrile + H2O</text>
        <dbReference type="Rhea" id="RHEA:12673"/>
        <dbReference type="ChEBI" id="CHEBI:15377"/>
        <dbReference type="ChEBI" id="CHEBI:65285"/>
        <dbReference type="ChEBI" id="CHEBI:80291"/>
        <dbReference type="EC" id="4.2.1.84"/>
    </reaction>
</comment>
<dbReference type="InterPro" id="IPR024690">
    <property type="entry name" value="CN_hydtase_beta_dom_C"/>
</dbReference>
<keyword evidence="2" id="KW-0456">Lyase</keyword>